<dbReference type="CDD" id="cd06714">
    <property type="entry name" value="PDZ_RIM-like"/>
    <property type="match status" value="1"/>
</dbReference>
<evidence type="ECO:0000313" key="6">
    <source>
        <dbReference type="EMBL" id="EGT36271.1"/>
    </source>
</evidence>
<dbReference type="GO" id="GO:0048791">
    <property type="term" value="P:calcium ion-regulated exocytosis of neurotransmitter"/>
    <property type="evidence" value="ECO:0007669"/>
    <property type="project" value="TreeGrafter"/>
</dbReference>
<dbReference type="EMBL" id="GL379933">
    <property type="protein sequence ID" value="EGT36271.1"/>
    <property type="molecule type" value="Genomic_DNA"/>
</dbReference>
<evidence type="ECO:0000259" key="4">
    <source>
        <dbReference type="PROSITE" id="PS50004"/>
    </source>
</evidence>
<proteinExistence type="predicted"/>
<feature type="region of interest" description="Disordered" evidence="3">
    <location>
        <begin position="822"/>
        <end position="871"/>
    </location>
</feature>
<dbReference type="SUPFAM" id="SSF50156">
    <property type="entry name" value="PDZ domain-like"/>
    <property type="match status" value="1"/>
</dbReference>
<protein>
    <submittedName>
        <fullName evidence="6">Uncharacterized protein</fullName>
    </submittedName>
</protein>
<dbReference type="InterPro" id="IPR036034">
    <property type="entry name" value="PDZ_sf"/>
</dbReference>
<evidence type="ECO:0000313" key="7">
    <source>
        <dbReference type="Proteomes" id="UP000008068"/>
    </source>
</evidence>
<dbReference type="PANTHER" id="PTHR12157">
    <property type="entry name" value="REGULATING SYNAPTIC MEMBRANE EXOCYTOSIS PROTEIN"/>
    <property type="match status" value="1"/>
</dbReference>
<name>G0NRT2_CAEBE</name>
<organism evidence="7">
    <name type="scientific">Caenorhabditis brenneri</name>
    <name type="common">Nematode worm</name>
    <dbReference type="NCBI Taxonomy" id="135651"/>
    <lineage>
        <taxon>Eukaryota</taxon>
        <taxon>Metazoa</taxon>
        <taxon>Ecdysozoa</taxon>
        <taxon>Nematoda</taxon>
        <taxon>Chromadorea</taxon>
        <taxon>Rhabditida</taxon>
        <taxon>Rhabditina</taxon>
        <taxon>Rhabditomorpha</taxon>
        <taxon>Rhabditoidea</taxon>
        <taxon>Rhabditidae</taxon>
        <taxon>Peloderinae</taxon>
        <taxon>Caenorhabditis</taxon>
    </lineage>
</organism>
<dbReference type="GO" id="GO:0042391">
    <property type="term" value="P:regulation of membrane potential"/>
    <property type="evidence" value="ECO:0007669"/>
    <property type="project" value="TreeGrafter"/>
</dbReference>
<evidence type="ECO:0000259" key="5">
    <source>
        <dbReference type="PROSITE" id="PS50106"/>
    </source>
</evidence>
<dbReference type="GO" id="GO:0050806">
    <property type="term" value="P:positive regulation of synaptic transmission"/>
    <property type="evidence" value="ECO:0007669"/>
    <property type="project" value="TreeGrafter"/>
</dbReference>
<feature type="compositionally biased region" description="Basic and acidic residues" evidence="3">
    <location>
        <begin position="861"/>
        <end position="871"/>
    </location>
</feature>
<evidence type="ECO:0000256" key="1">
    <source>
        <dbReference type="ARBA" id="ARBA00023018"/>
    </source>
</evidence>
<evidence type="ECO:0000256" key="2">
    <source>
        <dbReference type="ARBA" id="ARBA00034103"/>
    </source>
</evidence>
<dbReference type="PROSITE" id="PS50106">
    <property type="entry name" value="PDZ"/>
    <property type="match status" value="1"/>
</dbReference>
<dbReference type="GO" id="GO:2000300">
    <property type="term" value="P:regulation of synaptic vesicle exocytosis"/>
    <property type="evidence" value="ECO:0007669"/>
    <property type="project" value="TreeGrafter"/>
</dbReference>
<dbReference type="GO" id="GO:0042734">
    <property type="term" value="C:presynaptic membrane"/>
    <property type="evidence" value="ECO:0007669"/>
    <property type="project" value="TreeGrafter"/>
</dbReference>
<dbReference type="InterPro" id="IPR039032">
    <property type="entry name" value="Rim-like"/>
</dbReference>
<dbReference type="GO" id="GO:0048167">
    <property type="term" value="P:regulation of synaptic plasticity"/>
    <property type="evidence" value="ECO:0007669"/>
    <property type="project" value="TreeGrafter"/>
</dbReference>
<feature type="domain" description="PDZ" evidence="5">
    <location>
        <begin position="879"/>
        <end position="970"/>
    </location>
</feature>
<dbReference type="SMART" id="SM00228">
    <property type="entry name" value="PDZ"/>
    <property type="match status" value="1"/>
</dbReference>
<keyword evidence="1" id="KW-0770">Synapse</keyword>
<dbReference type="PANTHER" id="PTHR12157:SF25">
    <property type="entry name" value="REGULATING SYNAPTIC MEMBRANE EXOCYTOSIS PROTEIN 3"/>
    <property type="match status" value="1"/>
</dbReference>
<dbReference type="SUPFAM" id="SSF49562">
    <property type="entry name" value="C2 domain (Calcium/lipid-binding domain, CaLB)"/>
    <property type="match status" value="1"/>
</dbReference>
<dbReference type="InterPro" id="IPR001478">
    <property type="entry name" value="PDZ"/>
</dbReference>
<dbReference type="eggNOG" id="KOG2060">
    <property type="taxonomic scope" value="Eukaryota"/>
</dbReference>
<comment type="subcellular location">
    <subcellularLocation>
        <location evidence="2">Synapse</location>
    </subcellularLocation>
</comment>
<dbReference type="Gene3D" id="2.30.42.10">
    <property type="match status" value="1"/>
</dbReference>
<feature type="region of interest" description="Disordered" evidence="3">
    <location>
        <begin position="973"/>
        <end position="992"/>
    </location>
</feature>
<dbReference type="PROSITE" id="PS50004">
    <property type="entry name" value="C2"/>
    <property type="match status" value="1"/>
</dbReference>
<dbReference type="InParanoid" id="G0NRT2"/>
<feature type="compositionally biased region" description="Polar residues" evidence="3">
    <location>
        <begin position="827"/>
        <end position="839"/>
    </location>
</feature>
<feature type="compositionally biased region" description="Polar residues" evidence="3">
    <location>
        <begin position="850"/>
        <end position="860"/>
    </location>
</feature>
<evidence type="ECO:0000256" key="3">
    <source>
        <dbReference type="SAM" id="MobiDB-lite"/>
    </source>
</evidence>
<feature type="compositionally biased region" description="Polar residues" evidence="3">
    <location>
        <begin position="973"/>
        <end position="986"/>
    </location>
</feature>
<dbReference type="AlphaFoldDB" id="G0NRT2"/>
<dbReference type="STRING" id="135651.G0NRT2"/>
<dbReference type="OMA" id="QVYSRND"/>
<dbReference type="InterPro" id="IPR000008">
    <property type="entry name" value="C2_dom"/>
</dbReference>
<dbReference type="GO" id="GO:0048788">
    <property type="term" value="C:cytoskeleton of presynaptic active zone"/>
    <property type="evidence" value="ECO:0007669"/>
    <property type="project" value="TreeGrafter"/>
</dbReference>
<dbReference type="GO" id="GO:0044325">
    <property type="term" value="F:transmembrane transporter binding"/>
    <property type="evidence" value="ECO:0007669"/>
    <property type="project" value="TreeGrafter"/>
</dbReference>
<gene>
    <name evidence="6" type="ORF">CAEBREN_09828</name>
</gene>
<dbReference type="OrthoDB" id="270970at2759"/>
<dbReference type="InterPro" id="IPR035892">
    <property type="entry name" value="C2_domain_sf"/>
</dbReference>
<feature type="domain" description="C2" evidence="4">
    <location>
        <begin position="1024"/>
        <end position="1145"/>
    </location>
</feature>
<dbReference type="Pfam" id="PF00168">
    <property type="entry name" value="C2"/>
    <property type="match status" value="1"/>
</dbReference>
<dbReference type="Gene3D" id="2.60.40.150">
    <property type="entry name" value="C2 domain"/>
    <property type="match status" value="1"/>
</dbReference>
<sequence length="1231" mass="138744">MGRRKLPSIPPNSSAYPPPAATSFNVIHSHTSIPSTSSATIPSYVDDYNVTLPPDPIVSESLLKGGSLTRRHHQQQQHQAPVYITSSASRPQSAAGNNIFQESRPTSSLSMYQNDVILSRPGSAASNYTTASTVNPTILAGASFSKPSSHIRQPVSHRPAGVQTGTLTSASGSVSNAIRSSIGSSSVTARVPNTLARVLLKKELKDVLNQRKQRLEATEIEANQRHYKVQRMLITGLLPEKTDDDIPNVVKCGLPADLVRGVHISMQPPSPAVSAFSPRRYHPIPTKRTTVLSSQPSSSSYKHMSKSIACQADELPPVKPMVSLRNQLDMERRPQLMTYVGKRSAETQTEFANYETMTPTVRYGSMPRSSRERSASRRYREQQQQIYNQMPQNHNDLLEITKKYFEDYDRQLREFGERARRHSRRRFDFHDDDDQDGMRKNQVMNELARRKERMCASCEVLSSTDPIGSALNPNVPMSSDYSSHIPHYGSLPRIDYPRGTRTDVRDFTYRQQHLPQQTSMNYAYNYGSLPRNFERYTSGLPPIEIENEQSFGAPPRHRSNLGYESTSMFNLSDPAYLGYDSYPTIQQQQQQQPRIYDQIPSGYAQDTTNLNNMNQGIRGSDMVSQYASYLNSQFQSGLQQSAQLPQPMMPITRYDAPMSDPYMSSRMRQMEPMNQSYAPNQYHHHMTLLAPKPATMTHVAPTYNQLAQQQGLSMQNTQMDPLMMTSRIPPTSSQVYSRNEMNYGSRPAQSSLFEYGNNRRQYGGIQAPTYDVPNVSSQPDWRTTQGSMHQMSIPMQQNNTFDARWPKEDALSRMYATASRRRAQETALASSSKISTGSRNYARRPIRPSSYRNPQATNSMPDRHVARRSTENGKYDVKKILLTRSYKHHNIYNDLGVRVVGGKRQKNGELSAYVSQLHSTANNQTLGQIKIGDEVVEWNGILLRGKTFEEVERIVNKSHGEIEMVIRTEKNPSSGYYDTLPSNRSNTLRDDLSPDRVPPVPMHRINGINNNSVLHHHTLSDSSCHGHIQVSLGYDGNARLVAKIIRARGLRSRDQSRSAPNPFVKVYLLPGRKVSHKRRTRFVDSSCAPEWNQVLEYQVAPHTLNTMFLEFTVCDYQRDVDDLPLGSVQIPLADKSAINSGPRWYPLQGSFEQQAPQHHSMNGTSQIQSIAAASTHAPVQSHYPNHNYSEVPPSILYPKGGLNARHPDKPVRHATFNYNPVSLDIGYPAIN</sequence>
<reference evidence="7" key="1">
    <citation type="submission" date="2011-07" db="EMBL/GenBank/DDBJ databases">
        <authorList>
            <consortium name="Caenorhabditis brenneri Sequencing and Analysis Consortium"/>
            <person name="Wilson R.K."/>
        </authorList>
    </citation>
    <scope>NUCLEOTIDE SEQUENCE [LARGE SCALE GENOMIC DNA]</scope>
    <source>
        <strain evidence="7">PB2801</strain>
    </source>
</reference>
<dbReference type="FunFam" id="2.60.40.150:FF:000316">
    <property type="entry name" value="Protein CBG05923"/>
    <property type="match status" value="1"/>
</dbReference>
<dbReference type="HOGENOM" id="CLU_007290_1_0_1"/>
<keyword evidence="7" id="KW-1185">Reference proteome</keyword>
<dbReference type="Proteomes" id="UP000008068">
    <property type="component" value="Unassembled WGS sequence"/>
</dbReference>
<dbReference type="GO" id="GO:0031267">
    <property type="term" value="F:small GTPase binding"/>
    <property type="evidence" value="ECO:0007669"/>
    <property type="project" value="InterPro"/>
</dbReference>
<feature type="region of interest" description="Disordered" evidence="3">
    <location>
        <begin position="147"/>
        <end position="170"/>
    </location>
</feature>
<dbReference type="SMART" id="SM00239">
    <property type="entry name" value="C2"/>
    <property type="match status" value="1"/>
</dbReference>
<accession>G0NRT2</accession>